<dbReference type="Proteomes" id="UP000501690">
    <property type="component" value="Linkage Group LG1"/>
</dbReference>
<organism evidence="1 2">
    <name type="scientific">Vigna unguiculata</name>
    <name type="common">Cowpea</name>
    <dbReference type="NCBI Taxonomy" id="3917"/>
    <lineage>
        <taxon>Eukaryota</taxon>
        <taxon>Viridiplantae</taxon>
        <taxon>Streptophyta</taxon>
        <taxon>Embryophyta</taxon>
        <taxon>Tracheophyta</taxon>
        <taxon>Spermatophyta</taxon>
        <taxon>Magnoliopsida</taxon>
        <taxon>eudicotyledons</taxon>
        <taxon>Gunneridae</taxon>
        <taxon>Pentapetalae</taxon>
        <taxon>rosids</taxon>
        <taxon>fabids</taxon>
        <taxon>Fabales</taxon>
        <taxon>Fabaceae</taxon>
        <taxon>Papilionoideae</taxon>
        <taxon>50 kb inversion clade</taxon>
        <taxon>NPAAA clade</taxon>
        <taxon>indigoferoid/millettioid clade</taxon>
        <taxon>Phaseoleae</taxon>
        <taxon>Vigna</taxon>
    </lineage>
</organism>
<name>A0A4D6KL74_VIGUN</name>
<sequence>MDNTLNPWRCKRNLWRYMEKIPKYFLFGPLVLWVDFSSKFRHANPRKKISSPPFSLDVPPFFTILRRSLLIFHHSSLMLHHTPSFALDVPPFSLDAPPFSLDVEAARFLDLFATCLSHNSTHFNRKIICPGISSLHCGVEIWS</sequence>
<evidence type="ECO:0000313" key="1">
    <source>
        <dbReference type="EMBL" id="QCD78278.1"/>
    </source>
</evidence>
<gene>
    <name evidence="1" type="ORF">DEO72_LG1g1910</name>
</gene>
<proteinExistence type="predicted"/>
<reference evidence="1 2" key="1">
    <citation type="submission" date="2019-04" db="EMBL/GenBank/DDBJ databases">
        <title>An improved genome assembly and genetic linkage map for asparagus bean, Vigna unguiculata ssp. sesquipedialis.</title>
        <authorList>
            <person name="Xia Q."/>
            <person name="Zhang R."/>
            <person name="Dong Y."/>
        </authorList>
    </citation>
    <scope>NUCLEOTIDE SEQUENCE [LARGE SCALE GENOMIC DNA]</scope>
    <source>
        <tissue evidence="1">Leaf</tissue>
    </source>
</reference>
<accession>A0A4D6KL74</accession>
<dbReference type="EMBL" id="CP039345">
    <property type="protein sequence ID" value="QCD78278.1"/>
    <property type="molecule type" value="Genomic_DNA"/>
</dbReference>
<keyword evidence="2" id="KW-1185">Reference proteome</keyword>
<protein>
    <submittedName>
        <fullName evidence="1">Uncharacterized protein</fullName>
    </submittedName>
</protein>
<dbReference type="AlphaFoldDB" id="A0A4D6KL74"/>
<evidence type="ECO:0000313" key="2">
    <source>
        <dbReference type="Proteomes" id="UP000501690"/>
    </source>
</evidence>